<reference evidence="1" key="2">
    <citation type="journal article" date="2015" name="Fish Shellfish Immunol.">
        <title>Early steps in the European eel (Anguilla anguilla)-Vibrio vulnificus interaction in the gills: Role of the RtxA13 toxin.</title>
        <authorList>
            <person name="Callol A."/>
            <person name="Pajuelo D."/>
            <person name="Ebbesson L."/>
            <person name="Teles M."/>
            <person name="MacKenzie S."/>
            <person name="Amaro C."/>
        </authorList>
    </citation>
    <scope>NUCLEOTIDE SEQUENCE</scope>
</reference>
<dbReference type="EMBL" id="GBXM01022878">
    <property type="protein sequence ID" value="JAH85699.1"/>
    <property type="molecule type" value="Transcribed_RNA"/>
</dbReference>
<protein>
    <submittedName>
        <fullName evidence="1">Uncharacterized protein</fullName>
    </submittedName>
</protein>
<name>A0A0E9W5P8_ANGAN</name>
<accession>A0A0E9W5P8</accession>
<dbReference type="AlphaFoldDB" id="A0A0E9W5P8"/>
<evidence type="ECO:0000313" key="1">
    <source>
        <dbReference type="EMBL" id="JAH85699.1"/>
    </source>
</evidence>
<proteinExistence type="predicted"/>
<sequence length="53" mass="5903">MTFSFCFSVPFGSYCVCASADIFKTLSFTPNRQPRPERLSVFIVTFESVARGG</sequence>
<reference evidence="1" key="1">
    <citation type="submission" date="2014-11" db="EMBL/GenBank/DDBJ databases">
        <authorList>
            <person name="Amaro Gonzalez C."/>
        </authorList>
    </citation>
    <scope>NUCLEOTIDE SEQUENCE</scope>
</reference>
<organism evidence="1">
    <name type="scientific">Anguilla anguilla</name>
    <name type="common">European freshwater eel</name>
    <name type="synonym">Muraena anguilla</name>
    <dbReference type="NCBI Taxonomy" id="7936"/>
    <lineage>
        <taxon>Eukaryota</taxon>
        <taxon>Metazoa</taxon>
        <taxon>Chordata</taxon>
        <taxon>Craniata</taxon>
        <taxon>Vertebrata</taxon>
        <taxon>Euteleostomi</taxon>
        <taxon>Actinopterygii</taxon>
        <taxon>Neopterygii</taxon>
        <taxon>Teleostei</taxon>
        <taxon>Anguilliformes</taxon>
        <taxon>Anguillidae</taxon>
        <taxon>Anguilla</taxon>
    </lineage>
</organism>